<accession>A0ABP9Q2A1</accession>
<dbReference type="EMBL" id="BAABIB010000033">
    <property type="protein sequence ID" value="GAA5155889.1"/>
    <property type="molecule type" value="Genomic_DNA"/>
</dbReference>
<dbReference type="InterPro" id="IPR023631">
    <property type="entry name" value="Amidase_dom"/>
</dbReference>
<dbReference type="SUPFAM" id="SSF75304">
    <property type="entry name" value="Amidase signature (AS) enzymes"/>
    <property type="match status" value="1"/>
</dbReference>
<evidence type="ECO:0000313" key="4">
    <source>
        <dbReference type="EMBL" id="GAA5155889.1"/>
    </source>
</evidence>
<dbReference type="Pfam" id="PF01425">
    <property type="entry name" value="Amidase"/>
    <property type="match status" value="1"/>
</dbReference>
<protein>
    <recommendedName>
        <fullName evidence="3">Amidase domain-containing protein</fullName>
    </recommendedName>
</protein>
<dbReference type="InterPro" id="IPR000120">
    <property type="entry name" value="Amidase"/>
</dbReference>
<feature type="region of interest" description="Disordered" evidence="2">
    <location>
        <begin position="186"/>
        <end position="216"/>
    </location>
</feature>
<gene>
    <name evidence="4" type="ORF">GCM10023214_12250</name>
</gene>
<reference evidence="5" key="1">
    <citation type="journal article" date="2019" name="Int. J. Syst. Evol. Microbiol.">
        <title>The Global Catalogue of Microorganisms (GCM) 10K type strain sequencing project: providing services to taxonomists for standard genome sequencing and annotation.</title>
        <authorList>
            <consortium name="The Broad Institute Genomics Platform"/>
            <consortium name="The Broad Institute Genome Sequencing Center for Infectious Disease"/>
            <person name="Wu L."/>
            <person name="Ma J."/>
        </authorList>
    </citation>
    <scope>NUCLEOTIDE SEQUENCE [LARGE SCALE GENOMIC DNA]</scope>
    <source>
        <strain evidence="5">JCM 18054</strain>
    </source>
</reference>
<feature type="domain" description="Amidase" evidence="3">
    <location>
        <begin position="2"/>
        <end position="174"/>
    </location>
</feature>
<evidence type="ECO:0000256" key="1">
    <source>
        <dbReference type="ARBA" id="ARBA00009199"/>
    </source>
</evidence>
<dbReference type="RefSeq" id="WP_177228903.1">
    <property type="nucleotide sequence ID" value="NZ_BAABIB010000033.1"/>
</dbReference>
<proteinExistence type="inferred from homology"/>
<sequence>MQATSDAAEVLSAIGHRVVRVRPTEEARRVGSVFGAIAGAHLARLLSDGEGLDPDVLEPVTAEVVRAGRSMTAVELLRVLTELHALSYAFADHFSGVDVVLSPTTAQPPPLIGTMSTDRPAAVHFAELFSVSPFAGIFNVTGGAALSVPWGLDQRGLPVGIHLGAAIGDDELILTLGEQLENARPDLTRLHPPDACGPGNGRLQTTQDRPADRAGK</sequence>
<dbReference type="Gene3D" id="3.90.1300.10">
    <property type="entry name" value="Amidase signature (AS) domain"/>
    <property type="match status" value="1"/>
</dbReference>
<dbReference type="InterPro" id="IPR036928">
    <property type="entry name" value="AS_sf"/>
</dbReference>
<evidence type="ECO:0000256" key="2">
    <source>
        <dbReference type="SAM" id="MobiDB-lite"/>
    </source>
</evidence>
<dbReference type="PANTHER" id="PTHR11895:SF7">
    <property type="entry name" value="GLUTAMYL-TRNA(GLN) AMIDOTRANSFERASE SUBUNIT A, MITOCHONDRIAL"/>
    <property type="match status" value="1"/>
</dbReference>
<evidence type="ECO:0000313" key="5">
    <source>
        <dbReference type="Proteomes" id="UP001500192"/>
    </source>
</evidence>
<evidence type="ECO:0000259" key="3">
    <source>
        <dbReference type="Pfam" id="PF01425"/>
    </source>
</evidence>
<comment type="similarity">
    <text evidence="1">Belongs to the amidase family.</text>
</comment>
<dbReference type="Proteomes" id="UP001500192">
    <property type="component" value="Unassembled WGS sequence"/>
</dbReference>
<name>A0ABP9Q2A1_9PSEU</name>
<organism evidence="4 5">
    <name type="scientific">Amycolatopsis dongchuanensis</name>
    <dbReference type="NCBI Taxonomy" id="1070866"/>
    <lineage>
        <taxon>Bacteria</taxon>
        <taxon>Bacillati</taxon>
        <taxon>Actinomycetota</taxon>
        <taxon>Actinomycetes</taxon>
        <taxon>Pseudonocardiales</taxon>
        <taxon>Pseudonocardiaceae</taxon>
        <taxon>Amycolatopsis</taxon>
    </lineage>
</organism>
<dbReference type="PANTHER" id="PTHR11895">
    <property type="entry name" value="TRANSAMIDASE"/>
    <property type="match status" value="1"/>
</dbReference>
<comment type="caution">
    <text evidence="4">The sequence shown here is derived from an EMBL/GenBank/DDBJ whole genome shotgun (WGS) entry which is preliminary data.</text>
</comment>
<keyword evidence="5" id="KW-1185">Reference proteome</keyword>